<reference evidence="1 2" key="1">
    <citation type="submission" date="2014-07" db="EMBL/GenBank/DDBJ databases">
        <title>Draft genome sequence of Thalassospira tepidiphila 1-1B.</title>
        <authorList>
            <person name="Lai Q."/>
            <person name="Shao Z."/>
        </authorList>
    </citation>
    <scope>NUCLEOTIDE SEQUENCE [LARGE SCALE GENOMIC DNA]</scope>
    <source>
        <strain evidence="1 2">MCCC 1A03514</strain>
    </source>
</reference>
<dbReference type="Proteomes" id="UP000094009">
    <property type="component" value="Unassembled WGS sequence"/>
</dbReference>
<proteinExistence type="predicted"/>
<name>A0A853L424_9PROT</name>
<comment type="caution">
    <text evidence="1">The sequence shown here is derived from an EMBL/GenBank/DDBJ whole genome shotgun (WGS) entry which is preliminary data.</text>
</comment>
<organism evidence="1 2">
    <name type="scientific">Thalassospira tepidiphila MCCC 1A03514</name>
    <dbReference type="NCBI Taxonomy" id="1177930"/>
    <lineage>
        <taxon>Bacteria</taxon>
        <taxon>Pseudomonadati</taxon>
        <taxon>Pseudomonadota</taxon>
        <taxon>Alphaproteobacteria</taxon>
        <taxon>Rhodospirillales</taxon>
        <taxon>Thalassospiraceae</taxon>
        <taxon>Thalassospira</taxon>
    </lineage>
</organism>
<evidence type="ECO:0000313" key="1">
    <source>
        <dbReference type="EMBL" id="OAZ11144.1"/>
    </source>
</evidence>
<dbReference type="EMBL" id="JPVZ01000002">
    <property type="protein sequence ID" value="OAZ11144.1"/>
    <property type="molecule type" value="Genomic_DNA"/>
</dbReference>
<accession>A0A853L424</accession>
<sequence>MAECAYLKTHIREVSHHENGNKMIVVPESHSLREQIMVQKVLPKDFVCVWQGRYCALHTNLPSQKVP</sequence>
<protein>
    <submittedName>
        <fullName evidence="1">Uncharacterized protein</fullName>
    </submittedName>
</protein>
<dbReference type="AlphaFoldDB" id="A0A853L424"/>
<gene>
    <name evidence="1" type="ORF">TH4_06295</name>
</gene>
<evidence type="ECO:0000313" key="2">
    <source>
        <dbReference type="Proteomes" id="UP000094009"/>
    </source>
</evidence>